<dbReference type="InterPro" id="IPR057352">
    <property type="entry name" value="TPR_TmcB/C"/>
</dbReference>
<evidence type="ECO:0000256" key="4">
    <source>
        <dbReference type="SAM" id="Phobius"/>
    </source>
</evidence>
<proteinExistence type="predicted"/>
<feature type="transmembrane region" description="Helical" evidence="4">
    <location>
        <begin position="1734"/>
        <end position="1753"/>
    </location>
</feature>
<dbReference type="InterPro" id="IPR000014">
    <property type="entry name" value="PAS"/>
</dbReference>
<dbReference type="Pfam" id="PF13426">
    <property type="entry name" value="PAS_9"/>
    <property type="match status" value="1"/>
</dbReference>
<feature type="region of interest" description="Disordered" evidence="3">
    <location>
        <begin position="1540"/>
        <end position="1566"/>
    </location>
</feature>
<dbReference type="STRING" id="33097.A0A150G2K7"/>
<feature type="region of interest" description="Disordered" evidence="3">
    <location>
        <begin position="1516"/>
        <end position="1535"/>
    </location>
</feature>
<protein>
    <recommendedName>
        <fullName evidence="5">PAS domain-containing protein</fullName>
    </recommendedName>
</protein>
<feature type="domain" description="PAS" evidence="5">
    <location>
        <begin position="517"/>
        <end position="562"/>
    </location>
</feature>
<keyword evidence="1" id="KW-0600">Photoreceptor protein</keyword>
<feature type="region of interest" description="Disordered" evidence="3">
    <location>
        <begin position="755"/>
        <end position="787"/>
    </location>
</feature>
<dbReference type="PANTHER" id="PTHR31600">
    <property type="entry name" value="TINY MACROCYSTS PROTEIN B-RELATED"/>
    <property type="match status" value="1"/>
</dbReference>
<keyword evidence="4" id="KW-0472">Membrane</keyword>
<keyword evidence="4" id="KW-0812">Transmembrane</keyword>
<feature type="compositionally biased region" description="Low complexity" evidence="3">
    <location>
        <begin position="764"/>
        <end position="776"/>
    </location>
</feature>
<dbReference type="OrthoDB" id="540670at2759"/>
<keyword evidence="1" id="KW-0157">Chromophore</keyword>
<feature type="compositionally biased region" description="Gly residues" evidence="3">
    <location>
        <begin position="1206"/>
        <end position="1220"/>
    </location>
</feature>
<evidence type="ECO:0000313" key="6">
    <source>
        <dbReference type="EMBL" id="KXZ44102.1"/>
    </source>
</evidence>
<feature type="compositionally biased region" description="Basic and acidic residues" evidence="3">
    <location>
        <begin position="1688"/>
        <end position="1698"/>
    </location>
</feature>
<dbReference type="InterPro" id="IPR052994">
    <property type="entry name" value="Tiny_macrocysts_regulators"/>
</dbReference>
<comment type="caution">
    <text evidence="6">The sequence shown here is derived from an EMBL/GenBank/DDBJ whole genome shotgun (WGS) entry which is preliminary data.</text>
</comment>
<dbReference type="Gene3D" id="3.30.450.20">
    <property type="entry name" value="PAS domain"/>
    <property type="match status" value="1"/>
</dbReference>
<dbReference type="GO" id="GO:0009881">
    <property type="term" value="F:photoreceptor activity"/>
    <property type="evidence" value="ECO:0007669"/>
    <property type="project" value="UniProtKB-KW"/>
</dbReference>
<feature type="transmembrane region" description="Helical" evidence="4">
    <location>
        <begin position="1908"/>
        <end position="1928"/>
    </location>
</feature>
<evidence type="ECO:0000313" key="7">
    <source>
        <dbReference type="Proteomes" id="UP000075714"/>
    </source>
</evidence>
<dbReference type="InterPro" id="IPR035965">
    <property type="entry name" value="PAS-like_dom_sf"/>
</dbReference>
<dbReference type="CDD" id="cd00130">
    <property type="entry name" value="PAS"/>
    <property type="match status" value="1"/>
</dbReference>
<dbReference type="Proteomes" id="UP000075714">
    <property type="component" value="Unassembled WGS sequence"/>
</dbReference>
<feature type="region of interest" description="Disordered" evidence="3">
    <location>
        <begin position="1198"/>
        <end position="1229"/>
    </location>
</feature>
<feature type="compositionally biased region" description="Basic residues" evidence="3">
    <location>
        <begin position="2378"/>
        <end position="2388"/>
    </location>
</feature>
<evidence type="ECO:0000256" key="2">
    <source>
        <dbReference type="ARBA" id="ARBA00022606"/>
    </source>
</evidence>
<name>A0A150G2K7_GONPE</name>
<feature type="region of interest" description="Disordered" evidence="3">
    <location>
        <begin position="2267"/>
        <end position="2290"/>
    </location>
</feature>
<feature type="transmembrane region" description="Helical" evidence="4">
    <location>
        <begin position="1940"/>
        <end position="1964"/>
    </location>
</feature>
<evidence type="ECO:0000256" key="3">
    <source>
        <dbReference type="SAM" id="MobiDB-lite"/>
    </source>
</evidence>
<sequence length="2388" mass="248185">MVAHSAAGSSYASSSKASSKSSAFKLPGSDPAYHGDDGDHLYERHSSFENGIFGVLFTLSKENSEVRIRLRWLLLKMALDAWQLFTTIIAPEQGWNIDANGTGWKVVAVLNFGWLADLGYGAYLAVLYCMLAALMVNVGMCVWVAWCFKEQKFPVVWPIKVLRVFSGVFFQAFDVASLNLLQLGLSCRYSGPEEPHMAFDLFPQYSEYATVYGGYSEYATVYGGVEVNPLSRRPLALGHSGAEVAAFTIKDGELLPAGHGTDRSDAWAARLTTALLAGLAPALAAGGLASWAALRRTTRAALAALANADPGTRLEHVLADVVDSPRDVEVVARCCRVWVDRYQLDPEAVNAAHRVIQAGLAMFPKSPFMVLLNANFMIEVLGVSTSGGRRIQDAKKLNPGLMCRFIMFVRHQQASQKAAGNNTSDGASMDLLGYVEYQRKQRMVVRLHREALQAMCNFWRALDSSSVSFTQLSKALGKIESSVHATEFFERAERLEELKHGDASGPLLPDGTPLGRMDEINTAVLVVNTTGEMQMANRQAHQLFGYKRGTLDGKPLATLLAPHCARWLSSKLADLSSTAVHPSSVASGAGGATTVGPEAAAAAAAGTPPEWRRSGGARVPAVGGPMSALASVTSSVASVVEAAELEVAAAEADGPGHHYPHHEATLVGMHADRLAFPVKVTLSKVSGVGEDSTLIAMVEPIPPVKNLSSLWVTNTGLVAACDPQFALLFGWTASEVVGTNIAAVLALQDYDAQQPGGARGSLRHSGGAALPAAASHPHLHPDEVQSAGQTGHGIVKRLLVVARMGTAAANAAAAAAGRGAAADAALATVAAAHAHAHPHAHHPAGLACFVAHKYDHMPIACSIRLSSHETGTAAVHEVRVRLVAADPPQVLVVSGRGSIVHASPDLTAALRDFGSLLNSRHRLGMGLGIGAAQCAALTAAGGAAADADAAAAGLAAAHAVLQTADALEGYSFFDFLPPPWRDMHTKFLRDTTTMSPPGRGALSCRRGSHPPQPGPTLELRTANGRPLHMHVAVATSDVDGEQLHVVHMARSSLEAGLAERRLRLRVSPEGVVSAVVDGSPRHLFGLEAAQLVGRGLRDLVEGLPLPGLGLELGRAEDGEGEAEEEAGRQAGPAVLRALVSWALSQPDASWRVQLLPPPPRPAAGAAMSSRLTGAAAAHAAARSGGGPKPAILQVDFGHGPASAATAGGGGNGGNGGNGGYDGDDEPPVSDLGTVAEECLHVFVDLWPLPCVSGLLELDPSGLVTGLLEGGLRPAGLLFGLPPGQLQGMRLSELVSLPPGRSRPGELLSLHGDKKSSLKTDRRELTVKVGPVHVLEGVHADGRPLSLDVQVVGKPGRDQPTIAILRPHAAPMVPGSAAGRRAVLTGPAPPSASRTAAAPAPTRATSTAAAPAAARVAPRACASLAAPPSSLSGNEGAATVSQPLRIVNATALAAAAAGVGGAPAGTSTQDMSQPISTSGLFLSLPPGGGFGPAAGDAGNLYGGYVNQPSYMSYGRVSTPPGRTMSRPTISPDSVSLQMPFRPSDPGLPYRPSAGGGGGGAATGSRRPMDLPTPMLVLDPTTAPSPRQMSLTSAVNATYPANANAAGVDASVRGGRAAALVARSKLAGLVRSLDGTAAAASEPLESALIGRAASTSRGLAAGSRQGSHERMQMPVGGTNGSRLRYIEGQSAERRRTRADSECGNGNGNGLYDAESDSESGDSGRDLQVQRRFRTHALLTVALLAVVHVVFFALMLTSIHSQRESMLQLGHSGQSQRYMHEIMMDLRSLDIIATNRSLPNLYTEADVPELLSHISGGAEVVKVWDGNAADGNDVFINVTVWDFVTRFYTMARLVEQQWPQWRAAGVRVADTMPGQFLLKSGPDLFRVSRKVFDALLYKAVDSSRKVDTLQLVFLAVEGAFVTCLAAGYLAYLLRAVAAQRHKLFRIFLAIPVGLTRALASQNTALLVEAKIRGLLSFGRSSRAVNPLSPSASLAIIGMGAAGAASAAAGSYPGSAGSGRRTLRANNNDTLIVLSPFITWSVLVIVFYSIAVVKMRVFYAQVGDWVSSGGVAGYTLQLGVEASDSAGPETEIFPLVVNGIAYDSPELTNLFYGNDVCHRQQEHLPCPGPSYRFHRIVHTGVDSMVQQFLISLHAMAFNTSDVPEGLGDEHFDFVYNVGAKDLLDGTVLIGNAHYSRILAVFDDILIFHIVLFLLLFANFAAFLFFLLNPLLTRISKERRQIAELMSQLPLELDVERLVARALATAAKAATTGAPAGGGAGGGSRAAGGGGGTAPGGVSGGSGRAAAGGGGGGGAGERTAIDGADLGCDAAAVADATNKWKAIIRAASSLTGKNPHGGGGSVHGGGGAAAHGGGGGSHGGSVSRRRSSLLGHH</sequence>
<dbReference type="EMBL" id="LSYV01000074">
    <property type="protein sequence ID" value="KXZ44102.1"/>
    <property type="molecule type" value="Genomic_DNA"/>
</dbReference>
<feature type="compositionally biased region" description="Polar residues" evidence="3">
    <location>
        <begin position="1524"/>
        <end position="1535"/>
    </location>
</feature>
<feature type="compositionally biased region" description="Gly residues" evidence="3">
    <location>
        <begin position="2350"/>
        <end position="2374"/>
    </location>
</feature>
<keyword evidence="1" id="KW-0675">Receptor</keyword>
<feature type="compositionally biased region" description="Low complexity" evidence="3">
    <location>
        <begin position="1390"/>
        <end position="1410"/>
    </location>
</feature>
<evidence type="ECO:0000256" key="1">
    <source>
        <dbReference type="ARBA" id="ARBA00022543"/>
    </source>
</evidence>
<feature type="region of interest" description="Disordered" evidence="3">
    <location>
        <begin position="1653"/>
        <end position="1721"/>
    </location>
</feature>
<feature type="transmembrane region" description="Helical" evidence="4">
    <location>
        <begin position="2200"/>
        <end position="2223"/>
    </location>
</feature>
<dbReference type="PANTHER" id="PTHR31600:SF2">
    <property type="entry name" value="GAMETE ENRICHED GENE 10 PROTEIN-RELATED"/>
    <property type="match status" value="1"/>
</dbReference>
<feature type="transmembrane region" description="Helical" evidence="4">
    <location>
        <begin position="2028"/>
        <end position="2049"/>
    </location>
</feature>
<accession>A0A150G2K7</accession>
<dbReference type="Pfam" id="PF25474">
    <property type="entry name" value="TPR_TmcB"/>
    <property type="match status" value="1"/>
</dbReference>
<evidence type="ECO:0000259" key="5">
    <source>
        <dbReference type="PROSITE" id="PS50112"/>
    </source>
</evidence>
<feature type="region of interest" description="Disordered" evidence="3">
    <location>
        <begin position="1379"/>
        <end position="1410"/>
    </location>
</feature>
<feature type="compositionally biased region" description="Gly residues" evidence="3">
    <location>
        <begin position="2270"/>
        <end position="2290"/>
    </location>
</feature>
<feature type="region of interest" description="Disordered" evidence="3">
    <location>
        <begin position="2345"/>
        <end position="2388"/>
    </location>
</feature>
<keyword evidence="2" id="KW-0716">Sensory transduction</keyword>
<organism evidence="6 7">
    <name type="scientific">Gonium pectorale</name>
    <name type="common">Green alga</name>
    <dbReference type="NCBI Taxonomy" id="33097"/>
    <lineage>
        <taxon>Eukaryota</taxon>
        <taxon>Viridiplantae</taxon>
        <taxon>Chlorophyta</taxon>
        <taxon>core chlorophytes</taxon>
        <taxon>Chlorophyceae</taxon>
        <taxon>CS clade</taxon>
        <taxon>Chlamydomonadales</taxon>
        <taxon>Volvocaceae</taxon>
        <taxon>Gonium</taxon>
    </lineage>
</organism>
<gene>
    <name evidence="6" type="ORF">GPECTOR_73g623</name>
</gene>
<dbReference type="PROSITE" id="PS50112">
    <property type="entry name" value="PAS"/>
    <property type="match status" value="1"/>
</dbReference>
<dbReference type="SMART" id="SM00091">
    <property type="entry name" value="PAS"/>
    <property type="match status" value="2"/>
</dbReference>
<reference evidence="7" key="1">
    <citation type="journal article" date="2016" name="Nat. Commun.">
        <title>The Gonium pectorale genome demonstrates co-option of cell cycle regulation during the evolution of multicellularity.</title>
        <authorList>
            <person name="Hanschen E.R."/>
            <person name="Marriage T.N."/>
            <person name="Ferris P.J."/>
            <person name="Hamaji T."/>
            <person name="Toyoda A."/>
            <person name="Fujiyama A."/>
            <person name="Neme R."/>
            <person name="Noguchi H."/>
            <person name="Minakuchi Y."/>
            <person name="Suzuki M."/>
            <person name="Kawai-Toyooka H."/>
            <person name="Smith D.R."/>
            <person name="Sparks H."/>
            <person name="Anderson J."/>
            <person name="Bakaric R."/>
            <person name="Luria V."/>
            <person name="Karger A."/>
            <person name="Kirschner M.W."/>
            <person name="Durand P.M."/>
            <person name="Michod R.E."/>
            <person name="Nozaki H."/>
            <person name="Olson B.J."/>
        </authorList>
    </citation>
    <scope>NUCLEOTIDE SEQUENCE [LARGE SCALE GENOMIC DNA]</scope>
    <source>
        <strain evidence="7">NIES-2863</strain>
    </source>
</reference>
<dbReference type="SUPFAM" id="SSF55785">
    <property type="entry name" value="PYP-like sensor domain (PAS domain)"/>
    <property type="match status" value="1"/>
</dbReference>
<keyword evidence="7" id="KW-1185">Reference proteome</keyword>
<keyword evidence="4" id="KW-1133">Transmembrane helix</keyword>
<feature type="region of interest" description="Disordered" evidence="3">
    <location>
        <begin position="1"/>
        <end position="23"/>
    </location>
</feature>
<feature type="transmembrane region" description="Helical" evidence="4">
    <location>
        <begin position="120"/>
        <end position="148"/>
    </location>
</feature>
<feature type="transmembrane region" description="Helical" evidence="4">
    <location>
        <begin position="1984"/>
        <end position="2008"/>
    </location>
</feature>